<accession>A0A9D1PU59</accession>
<dbReference type="PANTHER" id="PTHR40396:SF1">
    <property type="entry name" value="ATPASE AAA-TYPE CORE DOMAIN-CONTAINING PROTEIN"/>
    <property type="match status" value="1"/>
</dbReference>
<feature type="domain" description="ATPase AAA-type core" evidence="1">
    <location>
        <begin position="19"/>
        <end position="313"/>
    </location>
</feature>
<dbReference type="Pfam" id="PF13304">
    <property type="entry name" value="AAA_21"/>
    <property type="match status" value="1"/>
</dbReference>
<proteinExistence type="predicted"/>
<reference evidence="2" key="1">
    <citation type="journal article" date="2021" name="PeerJ">
        <title>Extensive microbial diversity within the chicken gut microbiome revealed by metagenomics and culture.</title>
        <authorList>
            <person name="Gilroy R."/>
            <person name="Ravi A."/>
            <person name="Getino M."/>
            <person name="Pursley I."/>
            <person name="Horton D.L."/>
            <person name="Alikhan N.F."/>
            <person name="Baker D."/>
            <person name="Gharbi K."/>
            <person name="Hall N."/>
            <person name="Watson M."/>
            <person name="Adriaenssens E.M."/>
            <person name="Foster-Nyarko E."/>
            <person name="Jarju S."/>
            <person name="Secka A."/>
            <person name="Antonio M."/>
            <person name="Oren A."/>
            <person name="Chaudhuri R.R."/>
            <person name="La Ragione R."/>
            <person name="Hildebrand F."/>
            <person name="Pallen M.J."/>
        </authorList>
    </citation>
    <scope>NUCLEOTIDE SEQUENCE</scope>
    <source>
        <strain evidence="2">Gambia11-129</strain>
    </source>
</reference>
<dbReference type="EMBL" id="DXHU01000010">
    <property type="protein sequence ID" value="HIV98647.1"/>
    <property type="molecule type" value="Genomic_DNA"/>
</dbReference>
<evidence type="ECO:0000313" key="2">
    <source>
        <dbReference type="EMBL" id="HIV98647.1"/>
    </source>
</evidence>
<comment type="caution">
    <text evidence="2">The sequence shown here is derived from an EMBL/GenBank/DDBJ whole genome shotgun (WGS) entry which is preliminary data.</text>
</comment>
<dbReference type="GO" id="GO:0016887">
    <property type="term" value="F:ATP hydrolysis activity"/>
    <property type="evidence" value="ECO:0007669"/>
    <property type="project" value="InterPro"/>
</dbReference>
<evidence type="ECO:0000313" key="3">
    <source>
        <dbReference type="Proteomes" id="UP000823936"/>
    </source>
</evidence>
<organism evidence="2 3">
    <name type="scientific">Candidatus Ornithospirochaeta avicola</name>
    <dbReference type="NCBI Taxonomy" id="2840896"/>
    <lineage>
        <taxon>Bacteria</taxon>
        <taxon>Pseudomonadati</taxon>
        <taxon>Spirochaetota</taxon>
        <taxon>Spirochaetia</taxon>
        <taxon>Spirochaetales</taxon>
        <taxon>Spirochaetaceae</taxon>
        <taxon>Spirochaetaceae incertae sedis</taxon>
        <taxon>Candidatus Ornithospirochaeta</taxon>
    </lineage>
</organism>
<keyword evidence="2" id="KW-0067">ATP-binding</keyword>
<gene>
    <name evidence="2" type="ORF">IAB12_02570</name>
</gene>
<dbReference type="Proteomes" id="UP000823936">
    <property type="component" value="Unassembled WGS sequence"/>
</dbReference>
<protein>
    <submittedName>
        <fullName evidence="2">ATP-binding protein</fullName>
    </submittedName>
</protein>
<dbReference type="InterPro" id="IPR027417">
    <property type="entry name" value="P-loop_NTPase"/>
</dbReference>
<dbReference type="PANTHER" id="PTHR40396">
    <property type="entry name" value="ATPASE-LIKE PROTEIN"/>
    <property type="match status" value="1"/>
</dbReference>
<dbReference type="AlphaFoldDB" id="A0A9D1PU59"/>
<dbReference type="GO" id="GO:0005524">
    <property type="term" value="F:ATP binding"/>
    <property type="evidence" value="ECO:0007669"/>
    <property type="project" value="UniProtKB-KW"/>
</dbReference>
<reference evidence="2" key="2">
    <citation type="submission" date="2021-04" db="EMBL/GenBank/DDBJ databases">
        <authorList>
            <person name="Gilroy R."/>
        </authorList>
    </citation>
    <scope>NUCLEOTIDE SEQUENCE</scope>
    <source>
        <strain evidence="2">Gambia11-129</strain>
    </source>
</reference>
<keyword evidence="2" id="KW-0547">Nucleotide-binding</keyword>
<sequence>MKETLIKGKNGDEFLPVISLYGPNGGGKSTVLEALVYLRNFVIYHLKAVNPSIIGNIDFQALNIKMINKDVYFKFDSESSAKPTEFNILFQTRKNEFKYEVSLINGQISVENLYCRPLYDDDVKMVFERSNSKIETCEELSALLLNKVNNSVSLLSYLGIFYDLDNINDAFHWFMNTFVLDYDEPASDWNIAIPREKDELNIFVGILQHMDINITGIRVIRDEKGNISNIFTEHQIGSNKYELNLLEESSGTRKLFTCLAQIITALNKGFFVIADELDAKLHPKLLRYIVELFKDREINKNGAQLVLTSHDMVNMDSSVFRRDEIWFCSLGNDNSSNLYSLVSFVTPNGCKVRKDASYSKQYLEGLYGADPYITKGFDWMVGDEQ</sequence>
<dbReference type="InterPro" id="IPR003959">
    <property type="entry name" value="ATPase_AAA_core"/>
</dbReference>
<name>A0A9D1PU59_9SPIO</name>
<dbReference type="SUPFAM" id="SSF52540">
    <property type="entry name" value="P-loop containing nucleoside triphosphate hydrolases"/>
    <property type="match status" value="1"/>
</dbReference>
<dbReference type="Gene3D" id="3.40.50.300">
    <property type="entry name" value="P-loop containing nucleotide triphosphate hydrolases"/>
    <property type="match status" value="1"/>
</dbReference>
<evidence type="ECO:0000259" key="1">
    <source>
        <dbReference type="Pfam" id="PF13304"/>
    </source>
</evidence>